<gene>
    <name evidence="2" type="primary">sia</name>
    <name evidence="2" type="ORF">GTGU_00319</name>
</gene>
<evidence type="ECO:0000259" key="1">
    <source>
        <dbReference type="Pfam" id="PF18668"/>
    </source>
</evidence>
<feature type="domain" description="Tail spike TSP1/Gp66 N-terminal" evidence="1">
    <location>
        <begin position="68"/>
        <end position="123"/>
    </location>
</feature>
<dbReference type="Proteomes" id="UP000028630">
    <property type="component" value="Unassembled WGS sequence"/>
</dbReference>
<name>A0A085APX7_9ENTR</name>
<evidence type="ECO:0000313" key="2">
    <source>
        <dbReference type="EMBL" id="KFC12272.1"/>
    </source>
</evidence>
<keyword evidence="2" id="KW-0326">Glycosidase</keyword>
<dbReference type="GO" id="GO:0016996">
    <property type="term" value="F:endo-alpha-(2,8)-sialidase activity"/>
    <property type="evidence" value="ECO:0007669"/>
    <property type="project" value="UniProtKB-EC"/>
</dbReference>
<organism evidence="2 3">
    <name type="scientific">Trabulsiella guamensis ATCC 49490</name>
    <dbReference type="NCBI Taxonomy" id="1005994"/>
    <lineage>
        <taxon>Bacteria</taxon>
        <taxon>Pseudomonadati</taxon>
        <taxon>Pseudomonadota</taxon>
        <taxon>Gammaproteobacteria</taxon>
        <taxon>Enterobacterales</taxon>
        <taxon>Enterobacteriaceae</taxon>
        <taxon>Trabulsiella</taxon>
    </lineage>
</organism>
<dbReference type="RefSeq" id="WP_038153704.1">
    <property type="nucleotide sequence ID" value="NZ_JMTB01000019.1"/>
</dbReference>
<proteinExistence type="predicted"/>
<dbReference type="InterPro" id="IPR012334">
    <property type="entry name" value="Pectin_lyas_fold"/>
</dbReference>
<keyword evidence="2" id="KW-0378">Hydrolase</keyword>
<comment type="caution">
    <text evidence="2">The sequence shown here is derived from an EMBL/GenBank/DDBJ whole genome shotgun (WGS) entry which is preliminary data.</text>
</comment>
<dbReference type="Gene3D" id="2.10.10.80">
    <property type="match status" value="1"/>
</dbReference>
<dbReference type="Pfam" id="PF18668">
    <property type="entry name" value="Tail_spike_N"/>
    <property type="match status" value="1"/>
</dbReference>
<sequence>MATTPTQLPVPSESPIDLKFNAGKIDEFVTSLVHTYVDRFGNEHYTIEGLRWLAQQAIAQYGWILIDSFQDGANITLPNQALRDDATGEYYRWDGSLPKSVPAGATPETTGGIGVGAWIGIGDAALRTMLASSEDGAGDSLIAVVQPITGAVPTTQHNKNWENLSAWDIGILPNDNADASATTNRALWHSCQANLVSLGRSLFFPDGEYEFDNFLGISESGFKVEFSPGAKFKLLNSTYVPSSPSVSVGAFVIMGYDSNLNPVTVSDITIVRPHIDCNLIVGENAFSGVRCSRVIVDLPVLENTRYTNALGGGKALHFEGGTQEEITINRPVIKNCSMGFSMQGAPDGSKASRAISLISPQMYNVDVPFIIYSQYASPETNTPRTMSAYVSDALLHNCGSISTGFASSTAGGVVCSDRGYGLYIDGINVVNESTYNGIGSFCRGSMFGVVIKNARFFHTSAMAVIDTTPVGFGSPSGSLFASSIDAEIEVNCNLDYVFKGSTVGQYGSCLFDIKLNFTVATVTGVCDSNSGASVLSFADITNSETGKTTGYRTLKNMLEGGNGVGLTTRYDAQGTWVPTDVSGATLTLTLNGPQTYVRNGNVVVCTIDVSYPATADASAAAIGGLPFNSATTGNMVGAMMIGFTGEGALSRGGVNSNGKILRLYTASAPITNATLNGDRIQGVITYLAGE</sequence>
<keyword evidence="3" id="KW-1185">Reference proteome</keyword>
<dbReference type="EMBL" id="JMTB01000019">
    <property type="protein sequence ID" value="KFC12272.1"/>
    <property type="molecule type" value="Genomic_DNA"/>
</dbReference>
<protein>
    <submittedName>
        <fullName evidence="2">Phage tail fiber protein</fullName>
        <ecNumber evidence="2">3.2.1.129</ecNumber>
    </submittedName>
</protein>
<dbReference type="AlphaFoldDB" id="A0A085APX7"/>
<accession>A0A085APX7</accession>
<reference evidence="3" key="1">
    <citation type="submission" date="2014-05" db="EMBL/GenBank/DDBJ databases">
        <title>ATOL: Assembling a taxonomically balanced genome-scale reconstruction of the evolutionary history of the Enterobacteriaceae.</title>
        <authorList>
            <person name="Plunkett G. III"/>
            <person name="Neeno-Eckwall E.C."/>
            <person name="Glasner J.D."/>
            <person name="Perna N.T."/>
        </authorList>
    </citation>
    <scope>NUCLEOTIDE SEQUENCE [LARGE SCALE GENOMIC DNA]</scope>
    <source>
        <strain evidence="3">ATCC 49490</strain>
    </source>
</reference>
<dbReference type="SUPFAM" id="SSF51126">
    <property type="entry name" value="Pectin lyase-like"/>
    <property type="match status" value="1"/>
</dbReference>
<dbReference type="Gene3D" id="2.160.20.10">
    <property type="entry name" value="Single-stranded right-handed beta-helix, Pectin lyase-like"/>
    <property type="match status" value="1"/>
</dbReference>
<dbReference type="InterPro" id="IPR011050">
    <property type="entry name" value="Pectin_lyase_fold/virulence"/>
</dbReference>
<dbReference type="InterPro" id="IPR040775">
    <property type="entry name" value="Tail_spike_N"/>
</dbReference>
<evidence type="ECO:0000313" key="3">
    <source>
        <dbReference type="Proteomes" id="UP000028630"/>
    </source>
</evidence>
<dbReference type="EC" id="3.2.1.129" evidence="2"/>
<dbReference type="eggNOG" id="COG2755">
    <property type="taxonomic scope" value="Bacteria"/>
</dbReference>